<dbReference type="AlphaFoldDB" id="A0A0R3T1I9"/>
<dbReference type="EMBL" id="UZAE01000231">
    <property type="protein sequence ID" value="VDN96600.1"/>
    <property type="molecule type" value="Genomic_DNA"/>
</dbReference>
<evidence type="ECO:0000313" key="3">
    <source>
        <dbReference type="WBParaSite" id="HNAJ_0000074101-mRNA-1"/>
    </source>
</evidence>
<sequence length="402" mass="45469">MSESSKTCNYAKSELIVFKVKYRSNIKSFHIPRNMPMDEMMRFIVESFQEYKIDASKFRLGIFSGNMLVRYLSETKSFLLSNDLLELVLSPEISAKELASLMACICECLLNPERHGEIDNLSERIEETLNYLYCDEFVASFVKNNGVKTLFNLISSINQCAELKSDLKVQLWRQTLSGLSFLISYDELILETERGIDIIDFPFNTNWLDWNEVSDEIIIKVRLPFSMILSYHYFVEDTLAFRNCLLVLLSFLKSCPNRVQLLLDNAIASFLFNVLESTHTRKTLPPLPQATRGKVSRSNSRLGNLAIRPKILSTSQSTTTSLEVANTKGIAGILTAAEQGKKKRRVTELQVLTVCLVHAIYEASVDSLTETLNSLPPYCIASVVAVGSLSNEFVMGRQLARC</sequence>
<name>A0A0R3T1I9_RODNA</name>
<evidence type="ECO:0000313" key="2">
    <source>
        <dbReference type="Proteomes" id="UP000278807"/>
    </source>
</evidence>
<organism evidence="3">
    <name type="scientific">Rodentolepis nana</name>
    <name type="common">Dwarf tapeworm</name>
    <name type="synonym">Hymenolepis nana</name>
    <dbReference type="NCBI Taxonomy" id="102285"/>
    <lineage>
        <taxon>Eukaryota</taxon>
        <taxon>Metazoa</taxon>
        <taxon>Spiralia</taxon>
        <taxon>Lophotrochozoa</taxon>
        <taxon>Platyhelminthes</taxon>
        <taxon>Cestoda</taxon>
        <taxon>Eucestoda</taxon>
        <taxon>Cyclophyllidea</taxon>
        <taxon>Hymenolepididae</taxon>
        <taxon>Rodentolepis</taxon>
    </lineage>
</organism>
<dbReference type="STRING" id="102285.A0A0R3T1I9"/>
<reference evidence="1 2" key="2">
    <citation type="submission" date="2018-11" db="EMBL/GenBank/DDBJ databases">
        <authorList>
            <consortium name="Pathogen Informatics"/>
        </authorList>
    </citation>
    <scope>NUCLEOTIDE SEQUENCE [LARGE SCALE GENOMIC DNA]</scope>
</reference>
<proteinExistence type="predicted"/>
<dbReference type="Proteomes" id="UP000278807">
    <property type="component" value="Unassembled WGS sequence"/>
</dbReference>
<protein>
    <submittedName>
        <fullName evidence="1 3">Uncharacterized protein</fullName>
    </submittedName>
</protein>
<gene>
    <name evidence="1" type="ORF">HNAJ_LOCUS741</name>
</gene>
<dbReference type="WBParaSite" id="HNAJ_0000074101-mRNA-1">
    <property type="protein sequence ID" value="HNAJ_0000074101-mRNA-1"/>
    <property type="gene ID" value="HNAJ_0000074101"/>
</dbReference>
<reference evidence="3" key="1">
    <citation type="submission" date="2017-02" db="UniProtKB">
        <authorList>
            <consortium name="WormBaseParasite"/>
        </authorList>
    </citation>
    <scope>IDENTIFICATION</scope>
</reference>
<accession>A0A0R3T1I9</accession>
<keyword evidence="2" id="KW-1185">Reference proteome</keyword>
<evidence type="ECO:0000313" key="1">
    <source>
        <dbReference type="EMBL" id="VDN96600.1"/>
    </source>
</evidence>
<dbReference type="OrthoDB" id="6273687at2759"/>